<feature type="region of interest" description="Disordered" evidence="1">
    <location>
        <begin position="1130"/>
        <end position="1162"/>
    </location>
</feature>
<feature type="compositionally biased region" description="Low complexity" evidence="1">
    <location>
        <begin position="1848"/>
        <end position="1857"/>
    </location>
</feature>
<dbReference type="eggNOG" id="KOG1886">
    <property type="taxonomic scope" value="Eukaryota"/>
</dbReference>
<feature type="compositionally biased region" description="Polar residues" evidence="1">
    <location>
        <begin position="1383"/>
        <end position="1396"/>
    </location>
</feature>
<feature type="region of interest" description="Disordered" evidence="1">
    <location>
        <begin position="1281"/>
        <end position="1429"/>
    </location>
</feature>
<dbReference type="Pfam" id="PF24912">
    <property type="entry name" value="SH3_TNRC18"/>
    <property type="match status" value="1"/>
</dbReference>
<dbReference type="InterPro" id="IPR056841">
    <property type="entry name" value="TNRC18_BAHCC1-like_SH3"/>
</dbReference>
<feature type="compositionally biased region" description="Low complexity" evidence="1">
    <location>
        <begin position="1773"/>
        <end position="1784"/>
    </location>
</feature>
<feature type="compositionally biased region" description="Pro residues" evidence="1">
    <location>
        <begin position="33"/>
        <end position="44"/>
    </location>
</feature>
<feature type="compositionally biased region" description="Low complexity" evidence="1">
    <location>
        <begin position="2590"/>
        <end position="2608"/>
    </location>
</feature>
<feature type="compositionally biased region" description="Basic and acidic residues" evidence="1">
    <location>
        <begin position="2202"/>
        <end position="2211"/>
    </location>
</feature>
<feature type="region of interest" description="Disordered" evidence="1">
    <location>
        <begin position="2487"/>
        <end position="2551"/>
    </location>
</feature>
<dbReference type="Gene3D" id="2.30.30.140">
    <property type="match status" value="1"/>
</dbReference>
<dbReference type="GO" id="GO:0003682">
    <property type="term" value="F:chromatin binding"/>
    <property type="evidence" value="ECO:0007669"/>
    <property type="project" value="InterPro"/>
</dbReference>
<feature type="compositionally biased region" description="Basic and acidic residues" evidence="1">
    <location>
        <begin position="1320"/>
        <end position="1353"/>
    </location>
</feature>
<feature type="compositionally biased region" description="Basic and acidic residues" evidence="1">
    <location>
        <begin position="814"/>
        <end position="842"/>
    </location>
</feature>
<feature type="compositionally biased region" description="Low complexity" evidence="1">
    <location>
        <begin position="1148"/>
        <end position="1159"/>
    </location>
</feature>
<sequence>MDGRQEFSLDGRHSHPHLPALTPRVPGAGFSEAPPPHVPGPPGGLGPRQAASADLARVGTPAGGHPGQGGHPGGLHPHFGHGHGKYGYPHSVQSLGSGRVISTRARGNVPVGWRHACGERPPDTETPQLCGQTTSPGGFPPGTRRSLGQNGRLNAPAGSSYPFLAGYLSGGAPPQHQPPAEAYKPGVPMQYPWPHPSTMEAGFSRLSAGGMYPGHFHPSMAPLPPHDQSGPLFSQYLHSGPASSQPQSSVLARLYEAGKGLMNGSHGSPGFGGLHLHATSRHSAASASVSQAPDQKDVSRSIKSSQPKDSERSSRDRDHGSKERERTHVKSEDNKTSSDSNHAKHGDTSNKHDSKPNANANTSDSSKKETSSSSEKTSSGHSSAKTEGDSAVKLAATEKKCTIPMSVLDKKKAHARSPDLHSKEPPKPTPTDTSKLGPPDRGSSGEVGVAGTGNSATTTAAPVHTVAPTHKSQPSQHGNGKSVTTVTTTSSSSQPRMTYYSHSIQAQPEKETRKSLVCAQTYIPPLENGEQPNTFLARKLKSSAHQDKSRSNSPVSKSLEAGGSDKSGSGTDSSNSRTEVPAPPVGDARGPSELNGHAASRAADTRAAPNGERTKASSEPSSRRHSPNSERKSEESSKSSSSSEQSAGRTSGNQDRRDKDSAQGATGSQKDMIRIHDYPYRDIIHEYGQPRSAVTLHDSPATVYSHSEAPEMRHLSQMSGLHPEGARMHPEWRMPGSCASAASHMAALAAQHGYLTPDHPKFLEFYPNKDRSFLERSWPPTPFSQEANHDRHRSSEPGKPDTKPSSGSSSQPATREHSPRESTQEKARHQDRPSPQHLDVAKAGKASKSTTPSPVPTSKGESGGENTPRVDNRKSEKQQMSDKSEKVPAAGESSPYSASVSGKGTEGRRPPVGIAVAQQRAGTEGAASEAGAPAGTGQAASNSAAPTDRGTRASRPENADSSSDESEIPHRAQGDRCQSAPSANHDKDREQFLREQRELAAEMAVRAKPPGSREVMNDLSGNLVVTGGASVPSNSPWASSLASHPHVPPHMVTRGSPAPAVWFGHYPAYPGLPSHPPPPGVGLEPGALPLAPHGGWQLARDPVTGGLVLVPPGTPLANPEMLERQQQLVWSSGSAPGPPSHLQHAHHLQLMSQQHQQHQQHMELLRQQELRHAEQYQIALHQHHAQQEEQKRWEAEEKRKQDQEKQQQQQAEKCGTPRTWAHEDPALEKAGRAAMEAYLQAGIPVAGQPPGYGPFPYPHPPYQYIYDQPALMRLVSSSAGSNTVTTTESSRDKERPAVTTTTSVHTSVSPSVSVSSQSGKPRDEVVEVKKSSEPSKEEPSSASKSAKDTEKSVAKQAIETSTQTTPEPERMQPIDQPPASSKAPPTNFQPIKTESVTLHHGTEAESTKAIVPSSTEERPRSPAQATVCSQTQVTSVEQSTESVVTSVATTKVEKPVVKTEVPPAPQQQTQLREMSVQAETMVTSITVTTTAVTLSKSMVTSSLQNVDTELLQATEGMALLSRLAEEKSRSEIGVAAVQVKVERQSVSMASVCTSMAAAAAAMTTDMSHHEDTGPEDSLVHSWGRWKWRSKPKLPQKEEQGTGSALKLQSGPEGMDLVELDMRMKLAELQRRYKEKQRELARLQRKREKKRKKENGPVKRGPGRPRKRRFHQNSPKSSLKSGEGPSKVERRSKSPKGALHLLVEEMESEEPPKKKKKVTKDPTQQPTPNTSKPKGKKGKGKETAATDEQEVKLEPPKSKKSKKSDNQPTKKGAKASSAVSSGTNKKSTKDDSTTSKHKPKASTSSDTTSEESGGKSKAKSGSNSNKNTGTEEKSQTQKGKGKKKDKDSQASGTSTTKGTGQGSKKSKDKTTTSNAASRKRSFSLTQSLPQSDDSDDDLVNEDVFWSSLSHPKPPSSKTSPKTTKKSKDSSKPKKKQKTEDSKVKVPKVKKTVTPKAKPKKVEEGSDSDSDDDDFSRRSHSEDDWSDADLDLDTMTYSETSGLGLLAKYAASSAASMPIAPTPSKKRKKPSNNDDADDEAPATEVKGSKKRKPNQPSKKTPTSTSDTPPPKKPKKSKNTSAEGKVSRPKKKKVKEPEPVEEEVPLLDDDAWARRRSERIFLHEPPTSSGATTLTTPTSPTKGPSTTVTPFNKITSVPAAKAATPSSKASPVPSGKTASTPSGKVKKTKTEKSEETSTKPSSSKKTKDSTKETPTEPLVHPGDTPVSKPKKKTSKASKAAKEDASQTKKASKPKAPKKTPSTSTPAEVPPSTAPPKAPKVKATTPVPTPPPPPVAPPPALPTPTPMEQDSVSNESYSDGENVPLSSYVDQQRPCTPEPRLVNILKEELRDGLRVIIPIDGLFHTGYVDEIQPPDVYGVVIDGQRGHRPQVYSQEQILQEALHDVKPGSVRFLPEGTRVSAYWSQQYRCLYPGTVARMSPSPDGGEDDKTFVSVEFDDGDSGRIPMDHVRLLPPNYPVVDFSMNPIMLHGKRRRRSGDVSKDGLSDTKGDTSDTDSSTVLMDQKEMDNIVSLPEKPKTPAKKSSTAQSRAKKGKVKAEPVLPLLLDYDSFTGDLGVISEEEEDDGRSSSRKSSPKNSPKASPARSSSAGSTSKKSKKSNSGEKASKAKSKDSKKEPKVKLDSDEKPSPIPKSKANSKPSTASEDQKPTKSSKKKKEASSDASDESAPTKAEKKKAAGDTTTTKKTKKAKKAEAEAATSDTPPAKKTTKKDAAKQAKKDTATQEAQKSQKGKASDGTTKAKAASAKVAPPDFEEESNVDDSEAQSFADSNSIAPSNVTSDVEDDDDISEDTRSERSEDIKKPTKVGDSAVFMSTGRPNLPYVGRIENLWESWGGNMVVKVKWFYHPEETIVGRRAVDGKMALYQSSHVDENDVQTISHRCEVVSPDEYERKAKSKRNQDDLDDLYYCAGTYDPTNGALQNVSGPL</sequence>
<feature type="compositionally biased region" description="Basic and acidic residues" evidence="1">
    <location>
        <begin position="1924"/>
        <end position="1942"/>
    </location>
</feature>
<feature type="compositionally biased region" description="Low complexity" evidence="1">
    <location>
        <begin position="921"/>
        <end position="937"/>
    </location>
</feature>
<dbReference type="Pfam" id="PF21744">
    <property type="entry name" value="BAHCC1-like_Tudor"/>
    <property type="match status" value="1"/>
</dbReference>
<feature type="compositionally biased region" description="Low complexity" evidence="1">
    <location>
        <begin position="1298"/>
        <end position="1318"/>
    </location>
</feature>
<feature type="compositionally biased region" description="Basic and acidic residues" evidence="1">
    <location>
        <begin position="2804"/>
        <end position="2816"/>
    </location>
</feature>
<protein>
    <recommendedName>
        <fullName evidence="2">BAH domain-containing protein</fullName>
    </recommendedName>
</protein>
<feature type="compositionally biased region" description="Basic and acidic residues" evidence="1">
    <location>
        <begin position="384"/>
        <end position="401"/>
    </location>
</feature>
<feature type="compositionally biased region" description="Polar residues" evidence="1">
    <location>
        <begin position="803"/>
        <end position="813"/>
    </location>
</feature>
<feature type="compositionally biased region" description="Acidic residues" evidence="1">
    <location>
        <begin position="1963"/>
        <end position="1972"/>
    </location>
</feature>
<feature type="compositionally biased region" description="Basic and acidic residues" evidence="1">
    <location>
        <begin position="1739"/>
        <end position="1756"/>
    </location>
</feature>
<feature type="compositionally biased region" description="Basic and acidic residues" evidence="1">
    <location>
        <begin position="2615"/>
        <end position="2642"/>
    </location>
</feature>
<feature type="compositionally biased region" description="Low complexity" evidence="1">
    <location>
        <begin position="2749"/>
        <end position="2765"/>
    </location>
</feature>
<feature type="compositionally biased region" description="Acidic residues" evidence="1">
    <location>
        <begin position="2766"/>
        <end position="2777"/>
    </location>
</feature>
<feature type="compositionally biased region" description="Basic residues" evidence="1">
    <location>
        <begin position="1943"/>
        <end position="1957"/>
    </location>
</feature>
<dbReference type="PANTHER" id="PTHR12505">
    <property type="entry name" value="PHD FINGER TRANSCRIPTION FACTOR"/>
    <property type="match status" value="1"/>
</dbReference>
<feature type="region of interest" description="Disordered" evidence="1">
    <location>
        <begin position="1"/>
        <end position="84"/>
    </location>
</feature>
<feature type="compositionally biased region" description="Pro residues" evidence="1">
    <location>
        <begin position="2283"/>
        <end position="2301"/>
    </location>
</feature>
<feature type="compositionally biased region" description="Low complexity" evidence="1">
    <location>
        <begin position="452"/>
        <end position="470"/>
    </location>
</feature>
<feature type="compositionally biased region" description="Acidic residues" evidence="1">
    <location>
        <begin position="2096"/>
        <end position="2107"/>
    </location>
</feature>
<dbReference type="CDD" id="cd04714">
    <property type="entry name" value="BAH_BAHCC1"/>
    <property type="match status" value="1"/>
</dbReference>
<feature type="compositionally biased region" description="Basic and acidic residues" evidence="1">
    <location>
        <begin position="2724"/>
        <end position="2736"/>
    </location>
</feature>
<feature type="compositionally biased region" description="Basic and acidic residues" evidence="1">
    <location>
        <begin position="2492"/>
        <end position="2507"/>
    </location>
</feature>
<feature type="compositionally biased region" description="Basic and acidic residues" evidence="1">
    <location>
        <begin position="2185"/>
        <end position="2194"/>
    </location>
</feature>
<feature type="compositionally biased region" description="Low complexity" evidence="1">
    <location>
        <begin position="846"/>
        <end position="859"/>
    </location>
</feature>
<feature type="compositionally biased region" description="Low complexity" evidence="1">
    <location>
        <begin position="282"/>
        <end position="292"/>
    </location>
</feature>
<feature type="compositionally biased region" description="Low complexity" evidence="1">
    <location>
        <begin position="1905"/>
        <end position="1920"/>
    </location>
</feature>
<dbReference type="STRING" id="7739.C3Z6T1"/>
<feature type="compositionally biased region" description="Basic and acidic residues" evidence="1">
    <location>
        <begin position="2108"/>
        <end position="2119"/>
    </location>
</feature>
<accession>C3Z6T1</accession>
<feature type="domain" description="BAH" evidence="2">
    <location>
        <begin position="2816"/>
        <end position="2937"/>
    </location>
</feature>
<feature type="region of interest" description="Disordered" evidence="1">
    <location>
        <begin position="1590"/>
        <end position="1611"/>
    </location>
</feature>
<reference evidence="3" key="1">
    <citation type="journal article" date="2008" name="Nature">
        <title>The amphioxus genome and the evolution of the chordate karyotype.</title>
        <authorList>
            <consortium name="US DOE Joint Genome Institute (JGI-PGF)"/>
            <person name="Putnam N.H."/>
            <person name="Butts T."/>
            <person name="Ferrier D.E.K."/>
            <person name="Furlong R.F."/>
            <person name="Hellsten U."/>
            <person name="Kawashima T."/>
            <person name="Robinson-Rechavi M."/>
            <person name="Shoguchi E."/>
            <person name="Terry A."/>
            <person name="Yu J.-K."/>
            <person name="Benito-Gutierrez E.L."/>
            <person name="Dubchak I."/>
            <person name="Garcia-Fernandez J."/>
            <person name="Gibson-Brown J.J."/>
            <person name="Grigoriev I.V."/>
            <person name="Horton A.C."/>
            <person name="de Jong P.J."/>
            <person name="Jurka J."/>
            <person name="Kapitonov V.V."/>
            <person name="Kohara Y."/>
            <person name="Kuroki Y."/>
            <person name="Lindquist E."/>
            <person name="Lucas S."/>
            <person name="Osoegawa K."/>
            <person name="Pennacchio L.A."/>
            <person name="Salamov A.A."/>
            <person name="Satou Y."/>
            <person name="Sauka-Spengler T."/>
            <person name="Schmutz J."/>
            <person name="Shin-I T."/>
            <person name="Toyoda A."/>
            <person name="Bronner-Fraser M."/>
            <person name="Fujiyama A."/>
            <person name="Holland L.Z."/>
            <person name="Holland P.W.H."/>
            <person name="Satoh N."/>
            <person name="Rokhsar D.S."/>
        </authorList>
    </citation>
    <scope>NUCLEOTIDE SEQUENCE [LARGE SCALE GENOMIC DNA]</scope>
    <source>
        <strain evidence="3">S238N-H82</strain>
        <tissue evidence="3">Testes</tissue>
    </source>
</reference>
<dbReference type="PROSITE" id="PS51038">
    <property type="entry name" value="BAH"/>
    <property type="match status" value="1"/>
</dbReference>
<feature type="compositionally biased region" description="Polar residues" evidence="1">
    <location>
        <begin position="125"/>
        <end position="136"/>
    </location>
</feature>
<feature type="region of interest" description="Disordered" evidence="1">
    <location>
        <begin position="776"/>
        <end position="988"/>
    </location>
</feature>
<feature type="compositionally biased region" description="Low complexity" evidence="1">
    <location>
        <begin position="598"/>
        <end position="608"/>
    </location>
</feature>
<feature type="compositionally biased region" description="Low complexity" evidence="1">
    <location>
        <begin position="1818"/>
        <end position="1827"/>
    </location>
</feature>
<feature type="region of interest" description="Disordered" evidence="1">
    <location>
        <begin position="112"/>
        <end position="155"/>
    </location>
</feature>
<feature type="compositionally biased region" description="Low complexity" evidence="1">
    <location>
        <begin position="2122"/>
        <end position="2171"/>
    </location>
</feature>
<dbReference type="PRINTS" id="PR01217">
    <property type="entry name" value="PRICHEXTENSN"/>
</dbReference>
<feature type="region of interest" description="Disordered" evidence="1">
    <location>
        <begin position="282"/>
        <end position="674"/>
    </location>
</feature>
<feature type="compositionally biased region" description="Low complexity" evidence="1">
    <location>
        <begin position="2052"/>
        <end position="2064"/>
    </location>
</feature>
<gene>
    <name evidence="3" type="ORF">BRAFLDRAFT_118959</name>
</gene>
<dbReference type="InterPro" id="IPR043151">
    <property type="entry name" value="BAH_sf"/>
</dbReference>
<feature type="region of interest" description="Disordered" evidence="1">
    <location>
        <begin position="2010"/>
        <end position="2330"/>
    </location>
</feature>
<feature type="region of interest" description="Disordered" evidence="1">
    <location>
        <begin position="1637"/>
        <end position="1990"/>
    </location>
</feature>
<feature type="compositionally biased region" description="Basic residues" evidence="1">
    <location>
        <begin position="1642"/>
        <end position="1652"/>
    </location>
</feature>
<feature type="compositionally biased region" description="Gly residues" evidence="1">
    <location>
        <begin position="61"/>
        <end position="73"/>
    </location>
</feature>
<feature type="compositionally biased region" description="Basic and acidic residues" evidence="1">
    <location>
        <begin position="1"/>
        <end position="13"/>
    </location>
</feature>
<feature type="compositionally biased region" description="Basic and acidic residues" evidence="1">
    <location>
        <begin position="1185"/>
        <end position="1205"/>
    </location>
</feature>
<feature type="compositionally biased region" description="Low complexity" evidence="1">
    <location>
        <begin position="2710"/>
        <end position="2720"/>
    </location>
</feature>
<dbReference type="InterPro" id="IPR048924">
    <property type="entry name" value="BAHCC1-like_Tudor"/>
</dbReference>
<feature type="compositionally biased region" description="Polar residues" evidence="1">
    <location>
        <begin position="494"/>
        <end position="506"/>
    </location>
</feature>
<feature type="compositionally biased region" description="Basic and acidic residues" evidence="1">
    <location>
        <begin position="949"/>
        <end position="958"/>
    </location>
</feature>
<feature type="compositionally biased region" description="Basic and acidic residues" evidence="1">
    <location>
        <begin position="416"/>
        <end position="426"/>
    </location>
</feature>
<feature type="compositionally biased region" description="Low complexity" evidence="1">
    <location>
        <begin position="562"/>
        <end position="576"/>
    </location>
</feature>
<dbReference type="InterPro" id="IPR001025">
    <property type="entry name" value="BAH_dom"/>
</dbReference>
<feature type="compositionally biased region" description="Polar residues" evidence="1">
    <location>
        <begin position="2649"/>
        <end position="2658"/>
    </location>
</feature>
<organism>
    <name type="scientific">Branchiostoma floridae</name>
    <name type="common">Florida lancelet</name>
    <name type="synonym">Amphioxus</name>
    <dbReference type="NCBI Taxonomy" id="7739"/>
    <lineage>
        <taxon>Eukaryota</taxon>
        <taxon>Metazoa</taxon>
        <taxon>Chordata</taxon>
        <taxon>Cephalochordata</taxon>
        <taxon>Leptocardii</taxon>
        <taxon>Amphioxiformes</taxon>
        <taxon>Branchiostomatidae</taxon>
        <taxon>Branchiostoma</taxon>
    </lineage>
</organism>
<evidence type="ECO:0000313" key="3">
    <source>
        <dbReference type="EMBL" id="EEN51527.1"/>
    </source>
</evidence>
<proteinExistence type="predicted"/>
<dbReference type="Pfam" id="PF01426">
    <property type="entry name" value="BAH"/>
    <property type="match status" value="1"/>
</dbReference>
<dbReference type="Gene3D" id="2.30.30.490">
    <property type="match status" value="1"/>
</dbReference>
<feature type="compositionally biased region" description="Basic and acidic residues" evidence="1">
    <location>
        <begin position="787"/>
        <end position="802"/>
    </location>
</feature>
<feature type="compositionally biased region" description="Polar residues" evidence="1">
    <location>
        <begin position="2304"/>
        <end position="2330"/>
    </location>
</feature>
<feature type="region of interest" description="Disordered" evidence="1">
    <location>
        <begin position="1181"/>
        <end position="1220"/>
    </location>
</feature>
<feature type="compositionally biased region" description="Polar residues" evidence="1">
    <location>
        <begin position="2778"/>
        <end position="2791"/>
    </location>
</feature>
<dbReference type="InParanoid" id="C3Z6T1"/>
<feature type="compositionally biased region" description="Low complexity" evidence="1">
    <location>
        <begin position="371"/>
        <end position="383"/>
    </location>
</feature>
<feature type="region of interest" description="Disordered" evidence="1">
    <location>
        <begin position="2573"/>
        <end position="2826"/>
    </location>
</feature>
<evidence type="ECO:0000259" key="2">
    <source>
        <dbReference type="PROSITE" id="PS51038"/>
    </source>
</evidence>
<name>C3Z6T1_BRAFL</name>
<dbReference type="CDD" id="cd20469">
    <property type="entry name" value="Tudor_TNRC18"/>
    <property type="match status" value="1"/>
</dbReference>
<feature type="compositionally biased region" description="Low complexity" evidence="1">
    <location>
        <begin position="1801"/>
        <end position="1810"/>
    </location>
</feature>
<evidence type="ECO:0000256" key="1">
    <source>
        <dbReference type="SAM" id="MobiDB-lite"/>
    </source>
</evidence>
<feature type="region of interest" description="Disordered" evidence="1">
    <location>
        <begin position="217"/>
        <end position="245"/>
    </location>
</feature>
<feature type="compositionally biased region" description="Low complexity" evidence="1">
    <location>
        <begin position="482"/>
        <end position="493"/>
    </location>
</feature>
<feature type="compositionally biased region" description="Basic and acidic residues" evidence="1">
    <location>
        <begin position="868"/>
        <end position="886"/>
    </location>
</feature>
<dbReference type="SMART" id="SM00439">
    <property type="entry name" value="BAH"/>
    <property type="match status" value="1"/>
</dbReference>
<feature type="compositionally biased region" description="Basic and acidic residues" evidence="1">
    <location>
        <begin position="294"/>
        <end position="355"/>
    </location>
</feature>
<dbReference type="PANTHER" id="PTHR12505:SF24">
    <property type="entry name" value="PROTEIN WINGED EYE"/>
    <property type="match status" value="1"/>
</dbReference>
<dbReference type="EMBL" id="GG666590">
    <property type="protein sequence ID" value="EEN51527.1"/>
    <property type="molecule type" value="Genomic_DNA"/>
</dbReference>
<feature type="compositionally biased region" description="Basic residues" evidence="1">
    <location>
        <begin position="1660"/>
        <end position="1670"/>
    </location>
</feature>
<dbReference type="InterPro" id="IPR052429">
    <property type="entry name" value="BAH_domain_protein"/>
</dbReference>
<feature type="compositionally biased region" description="Pro residues" evidence="1">
    <location>
        <begin position="2264"/>
        <end position="2274"/>
    </location>
</feature>
<feature type="compositionally biased region" description="Polar residues" evidence="1">
    <location>
        <begin position="471"/>
        <end position="481"/>
    </location>
</feature>
<feature type="compositionally biased region" description="Basic and acidic residues" evidence="1">
    <location>
        <begin position="627"/>
        <end position="637"/>
    </location>
</feature>